<dbReference type="Pfam" id="PF07648">
    <property type="entry name" value="Kazal_2"/>
    <property type="match status" value="1"/>
</dbReference>
<dbReference type="InterPro" id="IPR002350">
    <property type="entry name" value="Kazal_dom"/>
</dbReference>
<evidence type="ECO:0008006" key="16">
    <source>
        <dbReference type="Google" id="ProtNLM"/>
    </source>
</evidence>
<evidence type="ECO:0000256" key="10">
    <source>
        <dbReference type="SAM" id="SignalP"/>
    </source>
</evidence>
<feature type="domain" description="EF-hand" evidence="11">
    <location>
        <begin position="206"/>
        <end position="241"/>
    </location>
</feature>
<dbReference type="GO" id="GO:0005615">
    <property type="term" value="C:extracellular space"/>
    <property type="evidence" value="ECO:0007669"/>
    <property type="project" value="TreeGrafter"/>
</dbReference>
<evidence type="ECO:0000259" key="12">
    <source>
        <dbReference type="PROSITE" id="PS51162"/>
    </source>
</evidence>
<feature type="disulfide bond" evidence="8">
    <location>
        <begin position="130"/>
        <end position="150"/>
    </location>
</feature>
<dbReference type="GO" id="GO:0005509">
    <property type="term" value="F:calcium ion binding"/>
    <property type="evidence" value="ECO:0007669"/>
    <property type="project" value="InterPro"/>
</dbReference>
<keyword evidence="4" id="KW-0677">Repeat</keyword>
<dbReference type="CDD" id="cd16234">
    <property type="entry name" value="EFh_SPARC_SMOC"/>
    <property type="match status" value="2"/>
</dbReference>
<feature type="chain" id="PRO_5019115811" description="SPARC-related modular calcium-binding protein 2" evidence="10">
    <location>
        <begin position="25"/>
        <end position="678"/>
    </location>
</feature>
<dbReference type="Pfam" id="PF00086">
    <property type="entry name" value="Thyroglobulin_1"/>
    <property type="match status" value="2"/>
</dbReference>
<evidence type="ECO:0000313" key="14">
    <source>
        <dbReference type="EnsemblMetazoa" id="AQUA017243-PB"/>
    </source>
</evidence>
<evidence type="ECO:0000256" key="5">
    <source>
        <dbReference type="ARBA" id="ARBA00022837"/>
    </source>
</evidence>
<comment type="caution">
    <text evidence="8">Lacks conserved residue(s) required for the propagation of feature annotation.</text>
</comment>
<proteinExistence type="predicted"/>
<dbReference type="STRING" id="34691.A0A453Z3P9"/>
<feature type="domain" description="Thyroglobulin type-1" evidence="12">
    <location>
        <begin position="60"/>
        <end position="150"/>
    </location>
</feature>
<reference evidence="14" key="1">
    <citation type="submission" date="2020-05" db="UniProtKB">
        <authorList>
            <consortium name="EnsemblMetazoa"/>
        </authorList>
    </citation>
    <scope>IDENTIFICATION</scope>
    <source>
        <strain evidence="14">SANGQUA</strain>
    </source>
</reference>
<feature type="compositionally biased region" description="Low complexity" evidence="9">
    <location>
        <begin position="643"/>
        <end position="663"/>
    </location>
</feature>
<keyword evidence="15" id="KW-1185">Reference proteome</keyword>
<feature type="disulfide bond" evidence="8">
    <location>
        <begin position="475"/>
        <end position="482"/>
    </location>
</feature>
<keyword evidence="2" id="KW-0964">Secreted</keyword>
<dbReference type="InterPro" id="IPR011992">
    <property type="entry name" value="EF-hand-dom_pair"/>
</dbReference>
<evidence type="ECO:0000259" key="13">
    <source>
        <dbReference type="PROSITE" id="PS51465"/>
    </source>
</evidence>
<dbReference type="Gene3D" id="4.10.800.10">
    <property type="entry name" value="Thyroglobulin type-1"/>
    <property type="match status" value="2"/>
</dbReference>
<dbReference type="SUPFAM" id="SSF57610">
    <property type="entry name" value="Thyroglobulin type-1 domain"/>
    <property type="match status" value="2"/>
</dbReference>
<dbReference type="FunFam" id="4.10.800.10:FF:000004">
    <property type="entry name" value="SPARC-related modular calcium-binding protein 1"/>
    <property type="match status" value="1"/>
</dbReference>
<evidence type="ECO:0000256" key="4">
    <source>
        <dbReference type="ARBA" id="ARBA00022737"/>
    </source>
</evidence>
<keyword evidence="7" id="KW-0325">Glycoprotein</keyword>
<dbReference type="SMART" id="SM00280">
    <property type="entry name" value="KAZAL"/>
    <property type="match status" value="1"/>
</dbReference>
<dbReference type="PROSITE" id="PS51162">
    <property type="entry name" value="THYROGLOBULIN_1_2"/>
    <property type="match status" value="2"/>
</dbReference>
<dbReference type="PROSITE" id="PS51465">
    <property type="entry name" value="KAZAL_2"/>
    <property type="match status" value="1"/>
</dbReference>
<keyword evidence="5" id="KW-0106">Calcium</keyword>
<evidence type="ECO:0000256" key="2">
    <source>
        <dbReference type="ARBA" id="ARBA00022525"/>
    </source>
</evidence>
<feature type="region of interest" description="Disordered" evidence="9">
    <location>
        <begin position="152"/>
        <end position="171"/>
    </location>
</feature>
<evidence type="ECO:0000259" key="11">
    <source>
        <dbReference type="PROSITE" id="PS50222"/>
    </source>
</evidence>
<dbReference type="InterPro" id="IPR036857">
    <property type="entry name" value="Thyroglobulin_1_sf"/>
</dbReference>
<sequence length="678" mass="74323">MWLAPVCCVTVGLLLLGSLQTAGAIPPKLEPTISECAAKGGECDESKGRPVCGSDNKTYPTRCHLIRAQCSGHQVAFKHRGSCKDVCIASRTYALQQRASSPYTVKYVPRCREDGTYAPVQCIDGGGCWCVNGQGKQLPNTMVQHGKPICVKKGKSNQRRSSPRNPIRNKRSCSGLDRAVFNTNLLKLFQNEHVRVHQHNLTGPINEKTVLDWKFSVMDLNGNNLLDKTEYRTMKRLIKKVVKPKRCGRSFGKNCDADQDERLSRNEWYNCLAKDDVTPHNPSSQSSSSTSSISSSSSGGSGHYTVPHMHQHHHHHHYPSTRGGMGGGSIGGGGGGGGGGSSSVNVNGGNGGGGHFLRADDDDDDDSQNISNDFTDDDDDDHSENEYDSDELPDSDNALLNGLPLPVNGLQPYLLLQGKTMVDPKGEDDAIFKDSEADSDCLSDRKYALDEQKYGTNALYVPECTADGRYQRVQCYRSTGYCWCVNEDTGKNIPGTSTKDEKPVCDQYASSTRPMKGCPEEKKVEFLKDLKAFLSKQVTTSFAGKIIPVWNTEEEKIAILSFVLLDKNQNKQLERKEWKAFRELVTATRQLRKCGKKMPRYCDVNSDRKITLSEWMSCLDGKRNSSVDVAAMSAPLVQAEVKSPTSSSSSSSSSSGSSSSTSSKFKGRNPLEFVLKSD</sequence>
<evidence type="ECO:0000256" key="8">
    <source>
        <dbReference type="PROSITE-ProRule" id="PRU00500"/>
    </source>
</evidence>
<dbReference type="InterPro" id="IPR051950">
    <property type="entry name" value="Dev_reg/Prot_inhib"/>
</dbReference>
<feature type="domain" description="Thyroglobulin type-1" evidence="12">
    <location>
        <begin position="438"/>
        <end position="505"/>
    </location>
</feature>
<keyword evidence="6 8" id="KW-1015">Disulfide bond</keyword>
<organism evidence="14 15">
    <name type="scientific">Anopheles quadriannulatus</name>
    <name type="common">Mosquito</name>
    <dbReference type="NCBI Taxonomy" id="34691"/>
    <lineage>
        <taxon>Eukaryota</taxon>
        <taxon>Metazoa</taxon>
        <taxon>Ecdysozoa</taxon>
        <taxon>Arthropoda</taxon>
        <taxon>Hexapoda</taxon>
        <taxon>Insecta</taxon>
        <taxon>Pterygota</taxon>
        <taxon>Neoptera</taxon>
        <taxon>Endopterygota</taxon>
        <taxon>Diptera</taxon>
        <taxon>Nematocera</taxon>
        <taxon>Culicoidea</taxon>
        <taxon>Culicidae</taxon>
        <taxon>Anophelinae</taxon>
        <taxon>Anopheles</taxon>
    </lineage>
</organism>
<name>A0A453Z3P9_ANOQN</name>
<keyword evidence="3 10" id="KW-0732">Signal</keyword>
<dbReference type="SMART" id="SM00211">
    <property type="entry name" value="TY"/>
    <property type="match status" value="2"/>
</dbReference>
<evidence type="ECO:0000256" key="9">
    <source>
        <dbReference type="SAM" id="MobiDB-lite"/>
    </source>
</evidence>
<feature type="compositionally biased region" description="Gly residues" evidence="9">
    <location>
        <begin position="323"/>
        <end position="341"/>
    </location>
</feature>
<feature type="compositionally biased region" description="Basic residues" evidence="9">
    <location>
        <begin position="309"/>
        <end position="319"/>
    </location>
</feature>
<feature type="region of interest" description="Disordered" evidence="9">
    <location>
        <begin position="640"/>
        <end position="678"/>
    </location>
</feature>
<dbReference type="Gene3D" id="3.30.60.30">
    <property type="match status" value="1"/>
</dbReference>
<evidence type="ECO:0000313" key="15">
    <source>
        <dbReference type="Proteomes" id="UP000076407"/>
    </source>
</evidence>
<evidence type="ECO:0000256" key="3">
    <source>
        <dbReference type="ARBA" id="ARBA00022729"/>
    </source>
</evidence>
<protein>
    <recommendedName>
        <fullName evidence="16">SPARC-related modular calcium-binding protein 2</fullName>
    </recommendedName>
</protein>
<evidence type="ECO:0000256" key="7">
    <source>
        <dbReference type="ARBA" id="ARBA00023180"/>
    </source>
</evidence>
<evidence type="ECO:0000256" key="6">
    <source>
        <dbReference type="ARBA" id="ARBA00023157"/>
    </source>
</evidence>
<dbReference type="InterPro" id="IPR018247">
    <property type="entry name" value="EF_Hand_1_Ca_BS"/>
</dbReference>
<dbReference type="Pfam" id="PF10591">
    <property type="entry name" value="SPARC_Ca_bdg"/>
    <property type="match status" value="2"/>
</dbReference>
<feature type="compositionally biased region" description="Acidic residues" evidence="9">
    <location>
        <begin position="374"/>
        <end position="394"/>
    </location>
</feature>
<dbReference type="VEuPathDB" id="VectorBase:AQUA017243"/>
<dbReference type="PROSITE" id="PS00484">
    <property type="entry name" value="THYROGLOBULIN_1_1"/>
    <property type="match status" value="2"/>
</dbReference>
<feature type="region of interest" description="Disordered" evidence="9">
    <location>
        <begin position="276"/>
        <end position="400"/>
    </location>
</feature>
<feature type="signal peptide" evidence="10">
    <location>
        <begin position="1"/>
        <end position="24"/>
    </location>
</feature>
<accession>A0A453Z3P9</accession>
<dbReference type="SUPFAM" id="SSF47473">
    <property type="entry name" value="EF-hand"/>
    <property type="match status" value="2"/>
</dbReference>
<dbReference type="PANTHER" id="PTHR12352:SF30">
    <property type="entry name" value="FI05255P"/>
    <property type="match status" value="1"/>
</dbReference>
<dbReference type="CDD" id="cd00104">
    <property type="entry name" value="KAZAL_FS"/>
    <property type="match status" value="1"/>
</dbReference>
<dbReference type="Proteomes" id="UP000076407">
    <property type="component" value="Unassembled WGS sequence"/>
</dbReference>
<comment type="subcellular location">
    <subcellularLocation>
        <location evidence="1">Secreted</location>
    </subcellularLocation>
</comment>
<dbReference type="AlphaFoldDB" id="A0A453Z3P9"/>
<dbReference type="Gene3D" id="1.10.238.10">
    <property type="entry name" value="EF-hand"/>
    <property type="match status" value="2"/>
</dbReference>
<dbReference type="PANTHER" id="PTHR12352">
    <property type="entry name" value="SECRETED MODULAR CALCIUM-BINDING PROTEIN"/>
    <property type="match status" value="1"/>
</dbReference>
<dbReference type="EnsemblMetazoa" id="AQUA017243-RB">
    <property type="protein sequence ID" value="AQUA017243-PB"/>
    <property type="gene ID" value="AQUA017243"/>
</dbReference>
<dbReference type="InterPro" id="IPR019577">
    <property type="entry name" value="SPARC/Testican_Ca-bd-dom"/>
</dbReference>
<dbReference type="PROSITE" id="PS00018">
    <property type="entry name" value="EF_HAND_1"/>
    <property type="match status" value="3"/>
</dbReference>
<evidence type="ECO:0000256" key="1">
    <source>
        <dbReference type="ARBA" id="ARBA00004613"/>
    </source>
</evidence>
<feature type="domain" description="Kazal-like" evidence="13">
    <location>
        <begin position="30"/>
        <end position="85"/>
    </location>
</feature>
<dbReference type="CDD" id="cd00191">
    <property type="entry name" value="TY"/>
    <property type="match status" value="2"/>
</dbReference>
<dbReference type="PROSITE" id="PS50222">
    <property type="entry name" value="EF_HAND_2"/>
    <property type="match status" value="1"/>
</dbReference>
<dbReference type="InterPro" id="IPR002048">
    <property type="entry name" value="EF_hand_dom"/>
</dbReference>
<dbReference type="InterPro" id="IPR000716">
    <property type="entry name" value="Thyroglobulin_1"/>
</dbReference>
<feature type="compositionally biased region" description="Low complexity" evidence="9">
    <location>
        <begin position="283"/>
        <end position="298"/>
    </location>
</feature>